<comment type="caution">
    <text evidence="2">The sequence shown here is derived from an EMBL/GenBank/DDBJ whole genome shotgun (WGS) entry which is preliminary data.</text>
</comment>
<gene>
    <name evidence="2" type="ORF">CJ255_18955</name>
</gene>
<feature type="region of interest" description="Disordered" evidence="1">
    <location>
        <begin position="45"/>
        <end position="107"/>
    </location>
</feature>
<proteinExistence type="predicted"/>
<organism evidence="2 3">
    <name type="scientific">Candidatus Viridilinea mediisalina</name>
    <dbReference type="NCBI Taxonomy" id="2024553"/>
    <lineage>
        <taxon>Bacteria</taxon>
        <taxon>Bacillati</taxon>
        <taxon>Chloroflexota</taxon>
        <taxon>Chloroflexia</taxon>
        <taxon>Chloroflexales</taxon>
        <taxon>Chloroflexineae</taxon>
        <taxon>Oscillochloridaceae</taxon>
        <taxon>Candidatus Viridilinea</taxon>
    </lineage>
</organism>
<name>A0A2A6RF34_9CHLR</name>
<reference evidence="3" key="1">
    <citation type="submission" date="2017-08" db="EMBL/GenBank/DDBJ databases">
        <authorList>
            <person name="Grouzdev D.S."/>
            <person name="Gaisin V.A."/>
            <person name="Rysina M.S."/>
            <person name="Gorlenko V.M."/>
        </authorList>
    </citation>
    <scope>NUCLEOTIDE SEQUENCE [LARGE SCALE GENOMIC DNA]</scope>
    <source>
        <strain evidence="3">Kir15-3F</strain>
    </source>
</reference>
<dbReference type="EMBL" id="NQWI01000136">
    <property type="protein sequence ID" value="PDW01485.1"/>
    <property type="molecule type" value="Genomic_DNA"/>
</dbReference>
<evidence type="ECO:0000313" key="3">
    <source>
        <dbReference type="Proteomes" id="UP000220527"/>
    </source>
</evidence>
<sequence>MGSAAAYAVGALTGKNASNSDALAGVQTGEAATRGFRAANAQLRANAPRARQHHEERAQERAVAKDVGQGLAVAEQREQTNADGTVRPAVAHEASAVARAARRGPAR</sequence>
<evidence type="ECO:0000256" key="1">
    <source>
        <dbReference type="SAM" id="MobiDB-lite"/>
    </source>
</evidence>
<evidence type="ECO:0000313" key="2">
    <source>
        <dbReference type="EMBL" id="PDW01485.1"/>
    </source>
</evidence>
<accession>A0A2A6RF34</accession>
<feature type="compositionally biased region" description="Basic and acidic residues" evidence="1">
    <location>
        <begin position="53"/>
        <end position="64"/>
    </location>
</feature>
<feature type="compositionally biased region" description="Low complexity" evidence="1">
    <location>
        <begin position="87"/>
        <end position="99"/>
    </location>
</feature>
<dbReference type="AlphaFoldDB" id="A0A2A6RF34"/>
<dbReference type="Proteomes" id="UP000220527">
    <property type="component" value="Unassembled WGS sequence"/>
</dbReference>
<keyword evidence="3" id="KW-1185">Reference proteome</keyword>
<protein>
    <submittedName>
        <fullName evidence="2">Uncharacterized protein</fullName>
    </submittedName>
</protein>